<evidence type="ECO:0000259" key="1">
    <source>
        <dbReference type="Pfam" id="PF25056"/>
    </source>
</evidence>
<keyword evidence="3" id="KW-1185">Reference proteome</keyword>
<reference evidence="2 3" key="1">
    <citation type="journal article" date="2020" name="Microbiol. Res.">
        <title>Flavobacterium pokkalii sp. nov., a novel plant growth promoting native rhizobacteria isolated from pokkali rice grown in coastal saline affected agricultural regions of southern India, Kerala.</title>
        <authorList>
            <person name="Menon R.R."/>
            <person name="Kumari S."/>
            <person name="Viver T."/>
            <person name="Rameshkumar N."/>
        </authorList>
    </citation>
    <scope>NUCLEOTIDE SEQUENCE [LARGE SCALE GENOMIC DNA]</scope>
    <source>
        <strain evidence="2 3">L1I52</strain>
    </source>
</reference>
<evidence type="ECO:0000313" key="2">
    <source>
        <dbReference type="EMBL" id="MBD0724764.1"/>
    </source>
</evidence>
<dbReference type="RefSeq" id="WP_188220149.1">
    <property type="nucleotide sequence ID" value="NZ_NASZ01000006.1"/>
</dbReference>
<accession>A0ABR7UQ01</accession>
<sequence>MITAHDFYENEYARFWIADSILRFEYKENTTLDLKVAQQVVTDRIHFQNELSFPVLCDVRGVISTEKAGRDYLAQTGSILTTAVALLVQEEVLQMIGMFYMQINKPTVPTKVFTKEADALNFLMKFV</sequence>
<organism evidence="2 3">
    <name type="scientific">Flavobacterium pokkalii</name>
    <dbReference type="NCBI Taxonomy" id="1940408"/>
    <lineage>
        <taxon>Bacteria</taxon>
        <taxon>Pseudomonadati</taxon>
        <taxon>Bacteroidota</taxon>
        <taxon>Flavobacteriia</taxon>
        <taxon>Flavobacteriales</taxon>
        <taxon>Flavobacteriaceae</taxon>
        <taxon>Flavobacterium</taxon>
    </lineage>
</organism>
<dbReference type="Gene3D" id="3.40.970.30">
    <property type="entry name" value="yp_829618.1 like domains"/>
    <property type="match status" value="1"/>
</dbReference>
<evidence type="ECO:0000313" key="3">
    <source>
        <dbReference type="Proteomes" id="UP000661715"/>
    </source>
</evidence>
<protein>
    <recommendedName>
        <fullName evidence="1">DUF7793 domain-containing protein</fullName>
    </recommendedName>
</protein>
<proteinExistence type="predicted"/>
<dbReference type="InterPro" id="IPR056695">
    <property type="entry name" value="DUF7793"/>
</dbReference>
<name>A0ABR7UQ01_9FLAO</name>
<gene>
    <name evidence="2" type="ORF">B6A10_06190</name>
</gene>
<comment type="caution">
    <text evidence="2">The sequence shown here is derived from an EMBL/GenBank/DDBJ whole genome shotgun (WGS) entry which is preliminary data.</text>
</comment>
<dbReference type="Pfam" id="PF25056">
    <property type="entry name" value="DUF7793"/>
    <property type="match status" value="1"/>
</dbReference>
<dbReference type="EMBL" id="NASZ01000006">
    <property type="protein sequence ID" value="MBD0724764.1"/>
    <property type="molecule type" value="Genomic_DNA"/>
</dbReference>
<dbReference type="Proteomes" id="UP000661715">
    <property type="component" value="Unassembled WGS sequence"/>
</dbReference>
<feature type="domain" description="DUF7793" evidence="1">
    <location>
        <begin position="15"/>
        <end position="126"/>
    </location>
</feature>